<name>A0ABN8YEX7_RANTA</name>
<evidence type="ECO:0000256" key="1">
    <source>
        <dbReference type="SAM" id="MobiDB-lite"/>
    </source>
</evidence>
<proteinExistence type="predicted"/>
<dbReference type="EMBL" id="OX459954">
    <property type="protein sequence ID" value="CAI9159003.1"/>
    <property type="molecule type" value="Genomic_DNA"/>
</dbReference>
<reference evidence="2" key="1">
    <citation type="submission" date="2023-04" db="EMBL/GenBank/DDBJ databases">
        <authorList>
            <consortium name="ELIXIR-Norway"/>
        </authorList>
    </citation>
    <scope>NUCLEOTIDE SEQUENCE [LARGE SCALE GENOMIC DNA]</scope>
</reference>
<sequence length="197" mass="21899">MRGKRARRVSPVRPTQARWSGRQREQCRGAGRRFRDRPLRASLARELRPGQVRVPEPAPPKGEHHPEKVLRRKFHRIKARAARSGEGSLVKGPLREAVQGEPWARTHGSDCCGRSPGRDGGCGVTRVRQGRTPAPAALWALGTDGLTCFRDHFILSPSMPGRSGFLRAVPRPTFLHFRLGHFTLFSESGPGARVPWG</sequence>
<keyword evidence="3" id="KW-1185">Reference proteome</keyword>
<feature type="compositionally biased region" description="Basic residues" evidence="1">
    <location>
        <begin position="1"/>
        <end position="10"/>
    </location>
</feature>
<feature type="region of interest" description="Disordered" evidence="1">
    <location>
        <begin position="47"/>
        <end position="66"/>
    </location>
</feature>
<gene>
    <name evidence="2" type="ORF">MRATA1EN1_LOCUS7965</name>
</gene>
<accession>A0ABN8YEX7</accession>
<dbReference type="Proteomes" id="UP001176941">
    <property type="component" value="Chromosome 18"/>
</dbReference>
<organism evidence="2 3">
    <name type="scientific">Rangifer tarandus platyrhynchus</name>
    <name type="common">Svalbard reindeer</name>
    <dbReference type="NCBI Taxonomy" id="3082113"/>
    <lineage>
        <taxon>Eukaryota</taxon>
        <taxon>Metazoa</taxon>
        <taxon>Chordata</taxon>
        <taxon>Craniata</taxon>
        <taxon>Vertebrata</taxon>
        <taxon>Euteleostomi</taxon>
        <taxon>Mammalia</taxon>
        <taxon>Eutheria</taxon>
        <taxon>Laurasiatheria</taxon>
        <taxon>Artiodactyla</taxon>
        <taxon>Ruminantia</taxon>
        <taxon>Pecora</taxon>
        <taxon>Cervidae</taxon>
        <taxon>Odocoileinae</taxon>
        <taxon>Rangifer</taxon>
    </lineage>
</organism>
<evidence type="ECO:0000313" key="3">
    <source>
        <dbReference type="Proteomes" id="UP001176941"/>
    </source>
</evidence>
<feature type="region of interest" description="Disordered" evidence="1">
    <location>
        <begin position="1"/>
        <end position="38"/>
    </location>
</feature>
<protein>
    <submittedName>
        <fullName evidence="2">Uncharacterized protein</fullName>
    </submittedName>
</protein>
<evidence type="ECO:0000313" key="2">
    <source>
        <dbReference type="EMBL" id="CAI9159003.1"/>
    </source>
</evidence>